<organism evidence="1 2">
    <name type="scientific">Paraglaciecola chathamensis S18K6</name>
    <dbReference type="NCBI Taxonomy" id="1127672"/>
    <lineage>
        <taxon>Bacteria</taxon>
        <taxon>Pseudomonadati</taxon>
        <taxon>Pseudomonadota</taxon>
        <taxon>Gammaproteobacteria</taxon>
        <taxon>Alteromonadales</taxon>
        <taxon>Alteromonadaceae</taxon>
        <taxon>Paraglaciecola</taxon>
    </lineage>
</organism>
<evidence type="ECO:0000313" key="2">
    <source>
        <dbReference type="Proteomes" id="UP000006320"/>
    </source>
</evidence>
<gene>
    <name evidence="1" type="ORF">GCHA_3232</name>
</gene>
<evidence type="ECO:0000313" key="1">
    <source>
        <dbReference type="EMBL" id="GAC11171.1"/>
    </source>
</evidence>
<dbReference type="EMBL" id="BAEM01000041">
    <property type="protein sequence ID" value="GAC11171.1"/>
    <property type="molecule type" value="Genomic_DNA"/>
</dbReference>
<name>A0AAV3V2R0_9ALTE</name>
<reference evidence="1 2" key="1">
    <citation type="journal article" date="2017" name="Antonie Van Leeuwenhoek">
        <title>Rhizobium rhizosphaerae sp. nov., a novel species isolated from rice rhizosphere.</title>
        <authorList>
            <person name="Zhao J.J."/>
            <person name="Zhang J."/>
            <person name="Zhang R.J."/>
            <person name="Zhang C.W."/>
            <person name="Yin H.Q."/>
            <person name="Zhang X.X."/>
        </authorList>
    </citation>
    <scope>NUCLEOTIDE SEQUENCE [LARGE SCALE GENOMIC DNA]</scope>
    <source>
        <strain evidence="1 2">S18K6</strain>
    </source>
</reference>
<comment type="caution">
    <text evidence="1">The sequence shown here is derived from an EMBL/GenBank/DDBJ whole genome shotgun (WGS) entry which is preliminary data.</text>
</comment>
<protein>
    <submittedName>
        <fullName evidence="1">Uncharacterized protein</fullName>
    </submittedName>
</protein>
<dbReference type="Proteomes" id="UP000006320">
    <property type="component" value="Unassembled WGS sequence"/>
</dbReference>
<dbReference type="AlphaFoldDB" id="A0AAV3V2R0"/>
<sequence>MPAGTPARVSCGTRSLEMPSSTTAQQQAVSCGTRSLEILYGALTLWVNVSCGTRSLEKKVQG</sequence>
<proteinExistence type="predicted"/>
<accession>A0AAV3V2R0</accession>